<organism evidence="1 2">
    <name type="scientific">Streptomyces griseiscabiei</name>
    <dbReference type="NCBI Taxonomy" id="2993540"/>
    <lineage>
        <taxon>Bacteria</taxon>
        <taxon>Bacillati</taxon>
        <taxon>Actinomycetota</taxon>
        <taxon>Actinomycetes</taxon>
        <taxon>Kitasatosporales</taxon>
        <taxon>Streptomycetaceae</taxon>
        <taxon>Streptomyces</taxon>
    </lineage>
</organism>
<gene>
    <name evidence="1" type="ORF">PV517_45075</name>
</gene>
<reference evidence="1 2" key="1">
    <citation type="journal article" date="2023" name="Microb. Genom.">
        <title>Mesoterricola silvestris gen. nov., sp. nov., Mesoterricola sediminis sp. nov., Geothrix oryzae sp. nov., Geothrix edaphica sp. nov., Geothrix rubra sp. nov., and Geothrix limicola sp. nov., six novel members of Acidobacteriota isolated from soils.</title>
        <authorList>
            <person name="Weisberg A.J."/>
            <person name="Pearce E."/>
            <person name="Kramer C.G."/>
            <person name="Chang J.H."/>
            <person name="Clarke C.R."/>
        </authorList>
    </citation>
    <scope>NUCLEOTIDE SEQUENCE [LARGE SCALE GENOMIC DNA]</scope>
    <source>
        <strain evidence="1 2">NRRL_B-2795</strain>
    </source>
</reference>
<evidence type="ECO:0000313" key="1">
    <source>
        <dbReference type="EMBL" id="MDX2915831.1"/>
    </source>
</evidence>
<keyword evidence="2" id="KW-1185">Reference proteome</keyword>
<sequence length="128" mass="13354">MLLLPASAVVATVLIEVVRVSGLPGRRGAPYPGEVVAHWAGDEVVGVLALMGSLPGSAQHRCGFSPGWGVRAYGDDLGPVLFEAAFCFSCDEVRIQGGAVPAALATQFFDADADEAQALLERFRRAGL</sequence>
<comment type="caution">
    <text evidence="1">The sequence shown here is derived from an EMBL/GenBank/DDBJ whole genome shotgun (WGS) entry which is preliminary data.</text>
</comment>
<protein>
    <submittedName>
        <fullName evidence="1">Uncharacterized protein</fullName>
    </submittedName>
</protein>
<dbReference type="EMBL" id="JARAVY010000034">
    <property type="protein sequence ID" value="MDX2915831.1"/>
    <property type="molecule type" value="Genomic_DNA"/>
</dbReference>
<accession>A0ABU4LJ82</accession>
<evidence type="ECO:0000313" key="2">
    <source>
        <dbReference type="Proteomes" id="UP001271723"/>
    </source>
</evidence>
<dbReference type="Proteomes" id="UP001271723">
    <property type="component" value="Unassembled WGS sequence"/>
</dbReference>
<proteinExistence type="predicted"/>
<name>A0ABU4LJ82_9ACTN</name>
<dbReference type="RefSeq" id="WP_256966403.1">
    <property type="nucleotide sequence ID" value="NZ_JARAVY010000034.1"/>
</dbReference>